<comment type="caution">
    <text evidence="1">The sequence shown here is derived from an EMBL/GenBank/DDBJ whole genome shotgun (WGS) entry which is preliminary data.</text>
</comment>
<keyword evidence="2" id="KW-1185">Reference proteome</keyword>
<dbReference type="RefSeq" id="WP_276305874.1">
    <property type="nucleotide sequence ID" value="NZ_CP119993.1"/>
</dbReference>
<dbReference type="InterPro" id="IPR011051">
    <property type="entry name" value="RmlC_Cupin_sf"/>
</dbReference>
<evidence type="ECO:0000313" key="2">
    <source>
        <dbReference type="Proteomes" id="UP001596547"/>
    </source>
</evidence>
<evidence type="ECO:0008006" key="3">
    <source>
        <dbReference type="Google" id="ProtNLM"/>
    </source>
</evidence>
<gene>
    <name evidence="1" type="ORF">ACFQPE_16260</name>
</gene>
<evidence type="ECO:0000313" key="1">
    <source>
        <dbReference type="EMBL" id="MFC7318334.1"/>
    </source>
</evidence>
<protein>
    <recommendedName>
        <fullName evidence="3">Cupin domain-containing protein</fullName>
    </recommendedName>
</protein>
<dbReference type="EMBL" id="JBHTBF010000003">
    <property type="protein sequence ID" value="MFC7318334.1"/>
    <property type="molecule type" value="Genomic_DNA"/>
</dbReference>
<name>A0ABD6ACL2_9EURY</name>
<accession>A0ABD6ACL2</accession>
<proteinExistence type="predicted"/>
<dbReference type="Proteomes" id="UP001596547">
    <property type="component" value="Unassembled WGS sequence"/>
</dbReference>
<dbReference type="Gene3D" id="2.60.120.10">
    <property type="entry name" value="Jelly Rolls"/>
    <property type="match status" value="1"/>
</dbReference>
<sequence length="122" mass="12799">MDEEARSGGFVARNLADGERTTFPNGAVDAVAIAGVTVKRATMRPGWEWERDESPLVGTDSCPNAHLLSVVAGRLGCRLDDGTEHELGPGDVAAVPPGHVGRTIGDEDLVYLDFDAGVDPSV</sequence>
<dbReference type="InterPro" id="IPR014710">
    <property type="entry name" value="RmlC-like_jellyroll"/>
</dbReference>
<dbReference type="GeneID" id="79317489"/>
<organism evidence="1 2">
    <name type="scientific">Halomarina halobia</name>
    <dbReference type="NCBI Taxonomy" id="3033386"/>
    <lineage>
        <taxon>Archaea</taxon>
        <taxon>Methanobacteriati</taxon>
        <taxon>Methanobacteriota</taxon>
        <taxon>Stenosarchaea group</taxon>
        <taxon>Halobacteria</taxon>
        <taxon>Halobacteriales</taxon>
        <taxon>Natronomonadaceae</taxon>
        <taxon>Halomarina</taxon>
    </lineage>
</organism>
<reference evidence="1 2" key="1">
    <citation type="journal article" date="2019" name="Int. J. Syst. Evol. Microbiol.">
        <title>The Global Catalogue of Microorganisms (GCM) 10K type strain sequencing project: providing services to taxonomists for standard genome sequencing and annotation.</title>
        <authorList>
            <consortium name="The Broad Institute Genomics Platform"/>
            <consortium name="The Broad Institute Genome Sequencing Center for Infectious Disease"/>
            <person name="Wu L."/>
            <person name="Ma J."/>
        </authorList>
    </citation>
    <scope>NUCLEOTIDE SEQUENCE [LARGE SCALE GENOMIC DNA]</scope>
    <source>
        <strain evidence="1 2">PSR21</strain>
    </source>
</reference>
<dbReference type="SUPFAM" id="SSF51182">
    <property type="entry name" value="RmlC-like cupins"/>
    <property type="match status" value="1"/>
</dbReference>
<dbReference type="AlphaFoldDB" id="A0ABD6ACL2"/>